<dbReference type="PANTHER" id="PTHR10963">
    <property type="entry name" value="GLYCOSYL HYDROLASE-RELATED"/>
    <property type="match status" value="1"/>
</dbReference>
<name>A0A3R6K7G6_9BACT</name>
<dbReference type="Pfam" id="PF20009">
    <property type="entry name" value="GEVED"/>
    <property type="match status" value="2"/>
</dbReference>
<feature type="domain" description="GH16" evidence="3">
    <location>
        <begin position="566"/>
        <end position="846"/>
    </location>
</feature>
<dbReference type="AlphaFoldDB" id="A0A3R6K7G6"/>
<evidence type="ECO:0000313" key="4">
    <source>
        <dbReference type="EMBL" id="RHK50002.1"/>
    </source>
</evidence>
<dbReference type="InterPro" id="IPR050546">
    <property type="entry name" value="Glycosyl_Hydrlase_16"/>
</dbReference>
<keyword evidence="2" id="KW-0732">Signal</keyword>
<feature type="signal peptide" evidence="2">
    <location>
        <begin position="1"/>
        <end position="25"/>
    </location>
</feature>
<dbReference type="Pfam" id="PF00722">
    <property type="entry name" value="Glyco_hydro_16"/>
    <property type="match status" value="1"/>
</dbReference>
<dbReference type="SUPFAM" id="SSF49899">
    <property type="entry name" value="Concanavalin A-like lectins/glucanases"/>
    <property type="match status" value="1"/>
</dbReference>
<dbReference type="Gene3D" id="2.60.120.200">
    <property type="match status" value="1"/>
</dbReference>
<keyword evidence="5" id="KW-1185">Reference proteome</keyword>
<reference evidence="4 5" key="1">
    <citation type="submission" date="2018-08" db="EMBL/GenBank/DDBJ databases">
        <title>A genome reference for cultivated species of the human gut microbiota.</title>
        <authorList>
            <person name="Zou Y."/>
            <person name="Xue W."/>
            <person name="Luo G."/>
        </authorList>
    </citation>
    <scope>NUCLEOTIDE SEQUENCE [LARGE SCALE GENOMIC DNA]</scope>
    <source>
        <strain evidence="4 5">AF42-9</strain>
    </source>
</reference>
<dbReference type="InterPro" id="IPR045474">
    <property type="entry name" value="GEVED"/>
</dbReference>
<evidence type="ECO:0000313" key="5">
    <source>
        <dbReference type="Proteomes" id="UP000286598"/>
    </source>
</evidence>
<dbReference type="PROSITE" id="PS51762">
    <property type="entry name" value="GH16_2"/>
    <property type="match status" value="1"/>
</dbReference>
<proteinExistence type="inferred from homology"/>
<dbReference type="PANTHER" id="PTHR10963:SF55">
    <property type="entry name" value="GLYCOSIDE HYDROLASE FAMILY 16 PROTEIN"/>
    <property type="match status" value="1"/>
</dbReference>
<dbReference type="InterPro" id="IPR000757">
    <property type="entry name" value="Beta-glucanase-like"/>
</dbReference>
<organism evidence="4 5">
    <name type="scientific">Leyella stercorea</name>
    <dbReference type="NCBI Taxonomy" id="363265"/>
    <lineage>
        <taxon>Bacteria</taxon>
        <taxon>Pseudomonadati</taxon>
        <taxon>Bacteroidota</taxon>
        <taxon>Bacteroidia</taxon>
        <taxon>Bacteroidales</taxon>
        <taxon>Prevotellaceae</taxon>
        <taxon>Leyella</taxon>
    </lineage>
</organism>
<dbReference type="OrthoDB" id="9809583at2"/>
<comment type="similarity">
    <text evidence="1">Belongs to the glycosyl hydrolase 16 family.</text>
</comment>
<evidence type="ECO:0000256" key="2">
    <source>
        <dbReference type="SAM" id="SignalP"/>
    </source>
</evidence>
<comment type="caution">
    <text evidence="4">The sequence shown here is derived from an EMBL/GenBank/DDBJ whole genome shotgun (WGS) entry which is preliminary data.</text>
</comment>
<dbReference type="GO" id="GO:0005975">
    <property type="term" value="P:carbohydrate metabolic process"/>
    <property type="evidence" value="ECO:0007669"/>
    <property type="project" value="InterPro"/>
</dbReference>
<sequence length="920" mass="100988">MTNNLRTAIATFILATAMTPAAVLAQSAYPVNFDENEAATNTGRYTNAILLSSSYGTQQIDVNQKTEKRLYIKRLDDCLRAKIGETVSVGFNWKGTWMCGYAYIDFGKDGKYDVDYDDNGVNAMKDLMTYSMYKNKDSKGATVSGEPSINPPSFAIPTDAKPGIYRMRYKVDWDSVDPGGNISNNGIKKNGGVIVDTRINVHGETAHVTVKGTDPLKGTVTLGDQYTELNNQDVEFGKDLTIAVGVMDGYDFISLSVKHGYGLDGDAVVDGLRQWQENTIMAYTAKGDKLTIPASYIDGDVEITVNFAAEGATSGSSYALNFEKDLAQMNPTANSLTEFSITNKAGKKSAIAIPEGTTVYRDALTKEVNAKPGDVLTPGIAFTGDTEMGAYLYIDYNQDAVFTTPLDETGKPVVGSELVSFSAYNGKNSNGEAAGATTAMPSFTIPDDLPTGVYRARLKIDKNNIDPAGDYSMSDALHIDNYNGYIVDFLLNIHNDKGSLDIDARGGHIVGNGNSGVGETIEFGSQLSLMPLAPAAGYNVKSITVRHGHNLDGKQYINGNRQWEEYEVKDAKNEEDFTIDAAKVNGDVRVSALFEADGTEEYKLRFADEFDGKDYSLPNANVWHNCTRESPTWKRFTSQTAEGQQKTAFIRDGKLVTRCIKNTIAEEGNVDMISGAIESSDKMYFTYGRIEGRLRTTPHVGNFPAFWLMPQDNSAGWPNAGEIDIWEQIDTENKTYHTVHTHCTYDLHLALPNSGSAYTNAADYHVITLDWTPELLTWYVDGTKAFSYAKTKQSYLLEKGQWPFDKPFYVILNQSVGNNSWAKDADVNFEYETLFDYVRLYQKDGEGDIFSTISDVKSNESSLDVYAQQGGVLLVAPETQHVEVYNTSGARVFAGSVQGNRFVSLAKGVYIAAGKKIVVK</sequence>
<dbReference type="InterPro" id="IPR013320">
    <property type="entry name" value="ConA-like_dom_sf"/>
</dbReference>
<dbReference type="Proteomes" id="UP000286598">
    <property type="component" value="Unassembled WGS sequence"/>
</dbReference>
<dbReference type="GO" id="GO:0004553">
    <property type="term" value="F:hydrolase activity, hydrolyzing O-glycosyl compounds"/>
    <property type="evidence" value="ECO:0007669"/>
    <property type="project" value="InterPro"/>
</dbReference>
<evidence type="ECO:0000259" key="3">
    <source>
        <dbReference type="PROSITE" id="PS51762"/>
    </source>
</evidence>
<feature type="chain" id="PRO_5018745005" evidence="2">
    <location>
        <begin position="26"/>
        <end position="920"/>
    </location>
</feature>
<accession>A0A3R6K7G6</accession>
<protein>
    <submittedName>
        <fullName evidence="4">Glycoside hydrolase family 16 protein</fullName>
    </submittedName>
</protein>
<keyword evidence="4" id="KW-0378">Hydrolase</keyword>
<dbReference type="CDD" id="cd08023">
    <property type="entry name" value="GH16_laminarinase_like"/>
    <property type="match status" value="1"/>
</dbReference>
<dbReference type="EMBL" id="QRNO01000036">
    <property type="protein sequence ID" value="RHK50002.1"/>
    <property type="molecule type" value="Genomic_DNA"/>
</dbReference>
<gene>
    <name evidence="4" type="ORF">DW060_07975</name>
</gene>
<evidence type="ECO:0000256" key="1">
    <source>
        <dbReference type="ARBA" id="ARBA00006865"/>
    </source>
</evidence>